<dbReference type="SUPFAM" id="SSF50985">
    <property type="entry name" value="RCC1/BLIP-II"/>
    <property type="match status" value="1"/>
</dbReference>
<dbReference type="PROSITE" id="PS50012">
    <property type="entry name" value="RCC1_3"/>
    <property type="match status" value="4"/>
</dbReference>
<dbReference type="PRINTS" id="PR00633">
    <property type="entry name" value="RCCNDNSATION"/>
</dbReference>
<evidence type="ECO:0000256" key="1">
    <source>
        <dbReference type="ARBA" id="ARBA00022737"/>
    </source>
</evidence>
<feature type="repeat" description="RCC1" evidence="2">
    <location>
        <begin position="265"/>
        <end position="324"/>
    </location>
</feature>
<dbReference type="InterPro" id="IPR000408">
    <property type="entry name" value="Reg_chr_condens"/>
</dbReference>
<feature type="repeat" description="RCC1" evidence="2">
    <location>
        <begin position="213"/>
        <end position="264"/>
    </location>
</feature>
<dbReference type="PANTHER" id="PTHR22870:SF408">
    <property type="entry name" value="OS09G0560450 PROTEIN"/>
    <property type="match status" value="1"/>
</dbReference>
<dbReference type="AlphaFoldDB" id="A0A7S0JY07"/>
<dbReference type="PANTHER" id="PTHR22870">
    <property type="entry name" value="REGULATOR OF CHROMOSOME CONDENSATION"/>
    <property type="match status" value="1"/>
</dbReference>
<dbReference type="Pfam" id="PF25390">
    <property type="entry name" value="WD40_RLD"/>
    <property type="match status" value="1"/>
</dbReference>
<dbReference type="EMBL" id="HBET01013386">
    <property type="protein sequence ID" value="CAD8564734.1"/>
    <property type="molecule type" value="Transcribed_RNA"/>
</dbReference>
<dbReference type="Gene3D" id="2.130.10.30">
    <property type="entry name" value="Regulator of chromosome condensation 1/beta-lactamase-inhibitor protein II"/>
    <property type="match status" value="3"/>
</dbReference>
<evidence type="ECO:0000256" key="2">
    <source>
        <dbReference type="PROSITE-ProRule" id="PRU00235"/>
    </source>
</evidence>
<feature type="domain" description="RCC1-like" evidence="3">
    <location>
        <begin position="40"/>
        <end position="332"/>
    </location>
</feature>
<evidence type="ECO:0000259" key="3">
    <source>
        <dbReference type="Pfam" id="PF25390"/>
    </source>
</evidence>
<feature type="repeat" description="RCC1" evidence="2">
    <location>
        <begin position="97"/>
        <end position="148"/>
    </location>
</feature>
<dbReference type="InterPro" id="IPR009091">
    <property type="entry name" value="RCC1/BLIP-II"/>
</dbReference>
<accession>A0A7S0JY07</accession>
<protein>
    <recommendedName>
        <fullName evidence="3">RCC1-like domain-containing protein</fullName>
    </recommendedName>
</protein>
<sequence length="441" mass="45920">MMARAHGSRTARAARWAMAASPARAMSAAVPEALEFGKAIVWGKGSLGMRPSEGMQRQLENLSVAPLKPTPLNTLTDQRITDMTFSLTGGAAVTEGGKLWTWGTNKHVLGLGGKVVSVPVPRPVKALADTNVVQVALGDKHGAAIGEGGFLFTWGYGGFPFWRQGALGHGDRVDQPQPAVVEAFLEEDSDEPKTRVVQVGCGAEHMAALDDEGNVWAWGEGESGLLGSGMFAASLPRLVDFEEEGIKCSRIAVGAGFTLALDVDGRVWCWGRNGHGQLGLGEDAAVDIQSSESIPSVVPHFPADEEAIVDIAAGGRCSIALGKSGRVYCWGDRIHMRPFHVSHFTDNALLNEGEIIVRVAAGHGAFGVLTSEGRIFTFGNGSFSGATGQGVTSGAMTPAILSGLGENSAAQLILAGKSGAMITGSPPSAVRAPLVPFSARS</sequence>
<dbReference type="InterPro" id="IPR051210">
    <property type="entry name" value="Ub_ligase/GEF_domain"/>
</dbReference>
<keyword evidence="1" id="KW-0677">Repeat</keyword>
<gene>
    <name evidence="4" type="ORF">CROE0942_LOCUS9112</name>
</gene>
<feature type="repeat" description="RCC1" evidence="2">
    <location>
        <begin position="149"/>
        <end position="212"/>
    </location>
</feature>
<reference evidence="4" key="1">
    <citation type="submission" date="2021-01" db="EMBL/GenBank/DDBJ databases">
        <authorList>
            <person name="Corre E."/>
            <person name="Pelletier E."/>
            <person name="Niang G."/>
            <person name="Scheremetjew M."/>
            <person name="Finn R."/>
            <person name="Kale V."/>
            <person name="Holt S."/>
            <person name="Cochrane G."/>
            <person name="Meng A."/>
            <person name="Brown T."/>
            <person name="Cohen L."/>
        </authorList>
    </citation>
    <scope>NUCLEOTIDE SEQUENCE</scope>
    <source>
        <strain evidence="4">E4-10</strain>
    </source>
</reference>
<name>A0A7S0JY07_CAFRO</name>
<organism evidence="4">
    <name type="scientific">Cafeteria roenbergensis</name>
    <name type="common">Marine flagellate</name>
    <dbReference type="NCBI Taxonomy" id="33653"/>
    <lineage>
        <taxon>Eukaryota</taxon>
        <taxon>Sar</taxon>
        <taxon>Stramenopiles</taxon>
        <taxon>Bigyra</taxon>
        <taxon>Opalozoa</taxon>
        <taxon>Bicosoecida</taxon>
        <taxon>Cafeteriaceae</taxon>
        <taxon>Cafeteria</taxon>
    </lineage>
</organism>
<proteinExistence type="predicted"/>
<evidence type="ECO:0000313" key="4">
    <source>
        <dbReference type="EMBL" id="CAD8564734.1"/>
    </source>
</evidence>
<dbReference type="InterPro" id="IPR058923">
    <property type="entry name" value="RCC1-like_dom"/>
</dbReference>